<organism evidence="1 2">
    <name type="scientific">Litchfieldia luteola</name>
    <dbReference type="NCBI Taxonomy" id="682179"/>
    <lineage>
        <taxon>Bacteria</taxon>
        <taxon>Bacillati</taxon>
        <taxon>Bacillota</taxon>
        <taxon>Bacilli</taxon>
        <taxon>Bacillales</taxon>
        <taxon>Bacillaceae</taxon>
        <taxon>Litchfieldia</taxon>
    </lineage>
</organism>
<accession>A0ABR9QKR9</accession>
<gene>
    <name evidence="1" type="ORF">IMZ08_13615</name>
</gene>
<keyword evidence="2" id="KW-1185">Reference proteome</keyword>
<name>A0ABR9QKR9_9BACI</name>
<proteinExistence type="predicted"/>
<sequence length="55" mass="6576">MIGKKVEYENKIYSVLHDYQNGQIEIKREDSKLYTDIKLVTKEEVKVIQDMEKLT</sequence>
<dbReference type="RefSeq" id="WP_193537409.1">
    <property type="nucleotide sequence ID" value="NZ_JADCLJ010000021.1"/>
</dbReference>
<evidence type="ECO:0000313" key="1">
    <source>
        <dbReference type="EMBL" id="MBE4909101.1"/>
    </source>
</evidence>
<dbReference type="EMBL" id="JADCLJ010000021">
    <property type="protein sequence ID" value="MBE4909101.1"/>
    <property type="molecule type" value="Genomic_DNA"/>
</dbReference>
<dbReference type="Proteomes" id="UP001516662">
    <property type="component" value="Unassembled WGS sequence"/>
</dbReference>
<protein>
    <submittedName>
        <fullName evidence="1">Uncharacterized protein</fullName>
    </submittedName>
</protein>
<comment type="caution">
    <text evidence="1">The sequence shown here is derived from an EMBL/GenBank/DDBJ whole genome shotgun (WGS) entry which is preliminary data.</text>
</comment>
<evidence type="ECO:0000313" key="2">
    <source>
        <dbReference type="Proteomes" id="UP001516662"/>
    </source>
</evidence>
<reference evidence="1 2" key="1">
    <citation type="submission" date="2020-10" db="EMBL/GenBank/DDBJ databases">
        <title>Bacillus sp. HD4P25, an endophyte from a halophyte.</title>
        <authorList>
            <person name="Sun J.-Q."/>
        </authorList>
    </citation>
    <scope>NUCLEOTIDE SEQUENCE [LARGE SCALE GENOMIC DNA]</scope>
    <source>
        <strain evidence="1 2">YIM 93174</strain>
    </source>
</reference>